<sequence length="145" mass="16868">MEIYDYQLEMQVRDYECDLQGIVNNSVYQNYLEHCRHKFLEKIGLSFAQLHNDGIDAVVIRAELNYKFPLRPGDDFLVQLKMAKQGRLRIIFNQQVIRKADNQLMVDARITSVLTKNSRPISPETLEEKFKKAGIVLKQEAPPQS</sequence>
<dbReference type="GO" id="GO:0047617">
    <property type="term" value="F:fatty acyl-CoA hydrolase activity"/>
    <property type="evidence" value="ECO:0007669"/>
    <property type="project" value="TreeGrafter"/>
</dbReference>
<keyword evidence="4" id="KW-1185">Reference proteome</keyword>
<gene>
    <name evidence="3" type="ORF">SAMN05444280_14032</name>
</gene>
<dbReference type="PANTHER" id="PTHR31793">
    <property type="entry name" value="4-HYDROXYBENZOYL-COA THIOESTERASE FAMILY MEMBER"/>
    <property type="match status" value="1"/>
</dbReference>
<name>A0A1M6N8X8_9BACT</name>
<dbReference type="InterPro" id="IPR050563">
    <property type="entry name" value="4-hydroxybenzoyl-CoA_TE"/>
</dbReference>
<protein>
    <submittedName>
        <fullName evidence="3">Acyl-CoA thioester hydrolase</fullName>
    </submittedName>
</protein>
<dbReference type="InterPro" id="IPR029069">
    <property type="entry name" value="HotDog_dom_sf"/>
</dbReference>
<dbReference type="RefSeq" id="WP_073173295.1">
    <property type="nucleotide sequence ID" value="NZ_FQZE01000040.1"/>
</dbReference>
<accession>A0A1M6N8X8</accession>
<dbReference type="Proteomes" id="UP000184050">
    <property type="component" value="Unassembled WGS sequence"/>
</dbReference>
<dbReference type="OrthoDB" id="9799036at2"/>
<dbReference type="EMBL" id="FQZE01000040">
    <property type="protein sequence ID" value="SHJ92190.1"/>
    <property type="molecule type" value="Genomic_DNA"/>
</dbReference>
<dbReference type="CDD" id="cd00586">
    <property type="entry name" value="4HBT"/>
    <property type="match status" value="1"/>
</dbReference>
<dbReference type="Gene3D" id="3.10.129.10">
    <property type="entry name" value="Hotdog Thioesterase"/>
    <property type="match status" value="1"/>
</dbReference>
<dbReference type="Pfam" id="PF13279">
    <property type="entry name" value="4HBT_2"/>
    <property type="match status" value="1"/>
</dbReference>
<comment type="similarity">
    <text evidence="1">Belongs to the 4-hydroxybenzoyl-CoA thioesterase family.</text>
</comment>
<reference evidence="3 4" key="1">
    <citation type="submission" date="2016-11" db="EMBL/GenBank/DDBJ databases">
        <authorList>
            <person name="Jaros S."/>
            <person name="Januszkiewicz K."/>
            <person name="Wedrychowicz H."/>
        </authorList>
    </citation>
    <scope>NUCLEOTIDE SEQUENCE [LARGE SCALE GENOMIC DNA]</scope>
    <source>
        <strain evidence="3 4">DSM 27063</strain>
    </source>
</reference>
<dbReference type="InterPro" id="IPR006684">
    <property type="entry name" value="YbgC/YbaW"/>
</dbReference>
<dbReference type="AlphaFoldDB" id="A0A1M6N8X8"/>
<evidence type="ECO:0000256" key="2">
    <source>
        <dbReference type="ARBA" id="ARBA00022801"/>
    </source>
</evidence>
<evidence type="ECO:0000313" key="4">
    <source>
        <dbReference type="Proteomes" id="UP000184050"/>
    </source>
</evidence>
<dbReference type="PIRSF" id="PIRSF003230">
    <property type="entry name" value="YbgC"/>
    <property type="match status" value="1"/>
</dbReference>
<dbReference type="PANTHER" id="PTHR31793:SF27">
    <property type="entry name" value="NOVEL THIOESTERASE SUPERFAMILY DOMAIN AND SAPOSIN A-TYPE DOMAIN CONTAINING PROTEIN (0610012H03RIK)"/>
    <property type="match status" value="1"/>
</dbReference>
<organism evidence="3 4">
    <name type="scientific">Tangfeifania diversioriginum</name>
    <dbReference type="NCBI Taxonomy" id="1168035"/>
    <lineage>
        <taxon>Bacteria</taxon>
        <taxon>Pseudomonadati</taxon>
        <taxon>Bacteroidota</taxon>
        <taxon>Bacteroidia</taxon>
        <taxon>Marinilabiliales</taxon>
        <taxon>Prolixibacteraceae</taxon>
        <taxon>Tangfeifania</taxon>
    </lineage>
</organism>
<evidence type="ECO:0000313" key="3">
    <source>
        <dbReference type="EMBL" id="SHJ92190.1"/>
    </source>
</evidence>
<keyword evidence="2 3" id="KW-0378">Hydrolase</keyword>
<evidence type="ECO:0000256" key="1">
    <source>
        <dbReference type="ARBA" id="ARBA00005953"/>
    </source>
</evidence>
<dbReference type="SUPFAM" id="SSF54637">
    <property type="entry name" value="Thioesterase/thiol ester dehydrase-isomerase"/>
    <property type="match status" value="1"/>
</dbReference>
<proteinExistence type="inferred from homology"/>
<dbReference type="STRING" id="1168035.SAMN05444280_14032"/>